<organism evidence="1">
    <name type="scientific">Lyngbya confervoides BDU141951</name>
    <dbReference type="NCBI Taxonomy" id="1574623"/>
    <lineage>
        <taxon>Bacteria</taxon>
        <taxon>Bacillati</taxon>
        <taxon>Cyanobacteriota</taxon>
        <taxon>Cyanophyceae</taxon>
        <taxon>Oscillatoriophycideae</taxon>
        <taxon>Oscillatoriales</taxon>
        <taxon>Microcoleaceae</taxon>
        <taxon>Lyngbya</taxon>
    </lineage>
</organism>
<comment type="caution">
    <text evidence="1">The sequence shown here is derived from an EMBL/GenBank/DDBJ whole genome shotgun (WGS) entry which is preliminary data.</text>
</comment>
<proteinExistence type="predicted"/>
<gene>
    <name evidence="1" type="ORF">QQ91_022915</name>
</gene>
<dbReference type="EMBL" id="JTHE02000003">
    <property type="protein sequence ID" value="NEV69949.1"/>
    <property type="molecule type" value="Genomic_DNA"/>
</dbReference>
<accession>A0A0C1VAU5</accession>
<reference evidence="1" key="3">
    <citation type="submission" date="2020-02" db="EMBL/GenBank/DDBJ databases">
        <authorList>
            <person name="Sarangi A.N."/>
            <person name="Ghosh S."/>
            <person name="Mukherjee M."/>
            <person name="Tripathy S."/>
        </authorList>
    </citation>
    <scope>NUCLEOTIDE SEQUENCE</scope>
    <source>
        <strain evidence="1">BDU141951</strain>
    </source>
</reference>
<sequence>MNQEKTAAFRARATAPKAAAIAGIIFSLMLFTSLVLLLDVFSKGTDINAAQYATSKREIQFALNLVPFASIAFLWFVGVIRDRFGDQEDQFFSTVFLGSGLLFIAMLFVSSAVTGSFFLLSENRAQEIVVFGYYDIERVVAREILTNYGVRMAGVFMISTSSLFLRTRVIPRWFAWLGVSLAAIMILRIGYINRLGWIFLSFPLWVLLVSIYILIDNYRKKKEIQAPQ</sequence>
<reference evidence="1" key="1">
    <citation type="submission" date="2014-11" db="EMBL/GenBank/DDBJ databases">
        <authorList>
            <person name="Malar M.C."/>
            <person name="Sen D."/>
            <person name="Tripathy S."/>
        </authorList>
    </citation>
    <scope>NUCLEOTIDE SEQUENCE</scope>
    <source>
        <strain evidence="1">BDU141951</strain>
    </source>
</reference>
<evidence type="ECO:0000313" key="1">
    <source>
        <dbReference type="EMBL" id="NEV69949.1"/>
    </source>
</evidence>
<protein>
    <submittedName>
        <fullName evidence="1">Uncharacterized protein</fullName>
    </submittedName>
</protein>
<dbReference type="AlphaFoldDB" id="A0A0C1VAU5"/>
<reference evidence="1" key="2">
    <citation type="journal article" date="2015" name="Genome Announc.">
        <title>Draft Genome Sequence of Filamentous Marine Cyanobacterium Lyngbya confervoides Strain BDU141951.</title>
        <authorList>
            <person name="Chandrababunaidu M.M."/>
            <person name="Sen D."/>
            <person name="Tripathy S."/>
        </authorList>
    </citation>
    <scope>NUCLEOTIDE SEQUENCE</scope>
    <source>
        <strain evidence="1">BDU141951</strain>
    </source>
</reference>
<name>A0A0C1VAU5_9CYAN</name>